<dbReference type="GO" id="GO:0016020">
    <property type="term" value="C:membrane"/>
    <property type="evidence" value="ECO:0007669"/>
    <property type="project" value="TreeGrafter"/>
</dbReference>
<dbReference type="InterPro" id="IPR019734">
    <property type="entry name" value="TPR_rpt"/>
</dbReference>
<reference evidence="7" key="1">
    <citation type="submission" date="2015-09" db="EMBL/GenBank/DDBJ databases">
        <authorList>
            <consortium name="Pathogen Informatics"/>
        </authorList>
    </citation>
    <scope>NUCLEOTIDE SEQUENCE [LARGE SCALE GENOMIC DNA]</scope>
    <source>
        <strain evidence="7">Lake Konstanz</strain>
    </source>
</reference>
<evidence type="ECO:0000256" key="3">
    <source>
        <dbReference type="PROSITE-ProRule" id="PRU00277"/>
    </source>
</evidence>
<keyword evidence="2" id="KW-0802">TPR repeat</keyword>
<dbReference type="VEuPathDB" id="TriTrypDB:BSAL_03610"/>
<dbReference type="GO" id="GO:0003755">
    <property type="term" value="F:peptidyl-prolyl cis-trans isomerase activity"/>
    <property type="evidence" value="ECO:0007669"/>
    <property type="project" value="UniProtKB-KW"/>
</dbReference>
<keyword evidence="1" id="KW-0677">Repeat</keyword>
<dbReference type="Proteomes" id="UP000051952">
    <property type="component" value="Unassembled WGS sequence"/>
</dbReference>
<name>A0A0S4INJ4_BODSA</name>
<proteinExistence type="predicted"/>
<organism evidence="6 7">
    <name type="scientific">Bodo saltans</name>
    <name type="common">Flagellated protozoan</name>
    <dbReference type="NCBI Taxonomy" id="75058"/>
    <lineage>
        <taxon>Eukaryota</taxon>
        <taxon>Discoba</taxon>
        <taxon>Euglenozoa</taxon>
        <taxon>Kinetoplastea</taxon>
        <taxon>Metakinetoplastina</taxon>
        <taxon>Eubodonida</taxon>
        <taxon>Bodonidae</taxon>
        <taxon>Bodo</taxon>
    </lineage>
</organism>
<keyword evidence="3 6" id="KW-0413">Isomerase</keyword>
<feature type="domain" description="PPIase FKBP-type" evidence="5">
    <location>
        <begin position="75"/>
        <end position="174"/>
    </location>
</feature>
<dbReference type="InterPro" id="IPR001179">
    <property type="entry name" value="PPIase_FKBP_dom"/>
</dbReference>
<gene>
    <name evidence="6" type="ORF">BSAL_03610</name>
</gene>
<sequence length="346" mass="38784">MHGSCLSDLRLFVICYCLTALEETAYMEQWVSDGRTIVQDRGSSLIPPGVEDDGFVDVSGGFRGLLKRQVQVGSGDVPKIYAECHCAYTYWTVRGEVADQATEDEPLEVVVGAGQVSQGFDEGLAAMKEGEVSQFWLDPAFAFRENGMRCSKNEWDAVGPDEPVRLEVRLLRFMNPMNSKEKLESATQFKDEGNSFFQKQDFEKALLRYHSALRRLGTALLRPDKNMTVEESDALCAADKSLRATLNSNIAACWFARGDLVKCLAFCQKALLIDKRHAKSLFRKALVLEKRCEFEAAVEILQRMLNEKIGVTDDILAMKARVESLNSEQTKVQHSVYKKMFSGDSS</sequence>
<dbReference type="Pfam" id="PF00254">
    <property type="entry name" value="FKBP_C"/>
    <property type="match status" value="1"/>
</dbReference>
<evidence type="ECO:0000256" key="1">
    <source>
        <dbReference type="ARBA" id="ARBA00022737"/>
    </source>
</evidence>
<keyword evidence="7" id="KW-1185">Reference proteome</keyword>
<dbReference type="AlphaFoldDB" id="A0A0S4INJ4"/>
<dbReference type="OrthoDB" id="1902587at2759"/>
<evidence type="ECO:0000313" key="7">
    <source>
        <dbReference type="Proteomes" id="UP000051952"/>
    </source>
</evidence>
<dbReference type="SUPFAM" id="SSF54534">
    <property type="entry name" value="FKBP-like"/>
    <property type="match status" value="1"/>
</dbReference>
<dbReference type="GO" id="GO:0005829">
    <property type="term" value="C:cytosol"/>
    <property type="evidence" value="ECO:0007669"/>
    <property type="project" value="TreeGrafter"/>
</dbReference>
<dbReference type="InterPro" id="IPR050754">
    <property type="entry name" value="FKBP4/5/8-like"/>
</dbReference>
<dbReference type="Gene3D" id="3.10.50.40">
    <property type="match status" value="1"/>
</dbReference>
<dbReference type="GO" id="GO:0005740">
    <property type="term" value="C:mitochondrial envelope"/>
    <property type="evidence" value="ECO:0007669"/>
    <property type="project" value="TreeGrafter"/>
</dbReference>
<evidence type="ECO:0000313" key="6">
    <source>
        <dbReference type="EMBL" id="CUE78145.1"/>
    </source>
</evidence>
<dbReference type="PROSITE" id="PS50059">
    <property type="entry name" value="FKBP_PPIASE"/>
    <property type="match status" value="1"/>
</dbReference>
<dbReference type="EC" id="5.2.1.8" evidence="3"/>
<keyword evidence="3" id="KW-0697">Rotamase</keyword>
<evidence type="ECO:0000256" key="2">
    <source>
        <dbReference type="ARBA" id="ARBA00022803"/>
    </source>
</evidence>
<protein>
    <recommendedName>
        <fullName evidence="3">peptidylprolyl isomerase</fullName>
        <ecNumber evidence="3">5.2.1.8</ecNumber>
    </recommendedName>
</protein>
<dbReference type="InterPro" id="IPR011990">
    <property type="entry name" value="TPR-like_helical_dom_sf"/>
</dbReference>
<dbReference type="SMART" id="SM00028">
    <property type="entry name" value="TPR"/>
    <property type="match status" value="3"/>
</dbReference>
<dbReference type="GO" id="GO:0012505">
    <property type="term" value="C:endomembrane system"/>
    <property type="evidence" value="ECO:0007669"/>
    <property type="project" value="TreeGrafter"/>
</dbReference>
<dbReference type="InterPro" id="IPR046357">
    <property type="entry name" value="PPIase_dom_sf"/>
</dbReference>
<evidence type="ECO:0000259" key="5">
    <source>
        <dbReference type="PROSITE" id="PS50059"/>
    </source>
</evidence>
<accession>A0A0S4INJ4</accession>
<dbReference type="PANTHER" id="PTHR46512:SF1">
    <property type="entry name" value="PEPTIDYLPROLYL ISOMERASE"/>
    <property type="match status" value="1"/>
</dbReference>
<dbReference type="SUPFAM" id="SSF48452">
    <property type="entry name" value="TPR-like"/>
    <property type="match status" value="1"/>
</dbReference>
<feature type="signal peptide" evidence="4">
    <location>
        <begin position="1"/>
        <end position="20"/>
    </location>
</feature>
<keyword evidence="4" id="KW-0732">Signal</keyword>
<dbReference type="GO" id="GO:0044183">
    <property type="term" value="F:protein folding chaperone"/>
    <property type="evidence" value="ECO:0007669"/>
    <property type="project" value="TreeGrafter"/>
</dbReference>
<dbReference type="EMBL" id="CYKH01000193">
    <property type="protein sequence ID" value="CUE78145.1"/>
    <property type="molecule type" value="Genomic_DNA"/>
</dbReference>
<evidence type="ECO:0000256" key="4">
    <source>
        <dbReference type="SAM" id="SignalP"/>
    </source>
</evidence>
<feature type="chain" id="PRO_5006621470" description="peptidylprolyl isomerase" evidence="4">
    <location>
        <begin position="21"/>
        <end position="346"/>
    </location>
</feature>
<dbReference type="PANTHER" id="PTHR46512">
    <property type="entry name" value="PEPTIDYLPROLYL ISOMERASE"/>
    <property type="match status" value="1"/>
</dbReference>
<comment type="catalytic activity">
    <reaction evidence="3">
        <text>[protein]-peptidylproline (omega=180) = [protein]-peptidylproline (omega=0)</text>
        <dbReference type="Rhea" id="RHEA:16237"/>
        <dbReference type="Rhea" id="RHEA-COMP:10747"/>
        <dbReference type="Rhea" id="RHEA-COMP:10748"/>
        <dbReference type="ChEBI" id="CHEBI:83833"/>
        <dbReference type="ChEBI" id="CHEBI:83834"/>
        <dbReference type="EC" id="5.2.1.8"/>
    </reaction>
</comment>
<dbReference type="Gene3D" id="1.25.40.10">
    <property type="entry name" value="Tetratricopeptide repeat domain"/>
    <property type="match status" value="1"/>
</dbReference>